<reference evidence="7 8" key="1">
    <citation type="submission" date="2019-09" db="EMBL/GenBank/DDBJ databases">
        <title>Report of infection by Mycobacterium simiae a patient suffering from pulmonary tuberculosis.</title>
        <authorList>
            <person name="Mohanty P.S."/>
            <person name="Bansal A.K."/>
            <person name="Singh H."/>
            <person name="Sharma S."/>
            <person name="Patil S.A."/>
            <person name="Upadhaya P."/>
            <person name="Singh P.K."/>
            <person name="Kumar D."/>
            <person name="Kumar S."/>
            <person name="Singh R.K."/>
            <person name="Chaudhary B."/>
        </authorList>
    </citation>
    <scope>NUCLEOTIDE SEQUENCE [LARGE SCALE GENOMIC DNA]</scope>
    <source>
        <strain evidence="7 8">JAL-560-SIM</strain>
    </source>
</reference>
<proteinExistence type="predicted"/>
<gene>
    <name evidence="7" type="ORF">F0Q45_00085</name>
</gene>
<evidence type="ECO:0000256" key="4">
    <source>
        <dbReference type="ARBA" id="ARBA00023136"/>
    </source>
</evidence>
<sequence length="111" mass="12022">MTGSTAKGDPRARGLQAERTALAWTRTSFAFLVNGALLAIKNVHTFEGPVGLIPVFLAVAVALGTYMIALRRQRILQQQLIPKQITPRRAVYAVGLAALLLIVVTSVDQLR</sequence>
<evidence type="ECO:0000256" key="1">
    <source>
        <dbReference type="ARBA" id="ARBA00004127"/>
    </source>
</evidence>
<evidence type="ECO:0000256" key="3">
    <source>
        <dbReference type="ARBA" id="ARBA00022989"/>
    </source>
</evidence>
<comment type="caution">
    <text evidence="7">The sequence shown here is derived from an EMBL/GenBank/DDBJ whole genome shotgun (WGS) entry which is preliminary data.</text>
</comment>
<keyword evidence="2 5" id="KW-0812">Transmembrane</keyword>
<feature type="domain" description="DUF202" evidence="6">
    <location>
        <begin position="14"/>
        <end position="74"/>
    </location>
</feature>
<comment type="subcellular location">
    <subcellularLocation>
        <location evidence="1">Endomembrane system</location>
        <topology evidence="1">Multi-pass membrane protein</topology>
    </subcellularLocation>
</comment>
<evidence type="ECO:0000256" key="2">
    <source>
        <dbReference type="ARBA" id="ARBA00022692"/>
    </source>
</evidence>
<dbReference type="EMBL" id="VTZN01000001">
    <property type="protein sequence ID" value="KAA1252133.1"/>
    <property type="molecule type" value="Genomic_DNA"/>
</dbReference>
<feature type="transmembrane region" description="Helical" evidence="5">
    <location>
        <begin position="52"/>
        <end position="69"/>
    </location>
</feature>
<feature type="transmembrane region" description="Helical" evidence="5">
    <location>
        <begin position="90"/>
        <end position="107"/>
    </location>
</feature>
<keyword evidence="4 5" id="KW-0472">Membrane</keyword>
<evidence type="ECO:0000256" key="5">
    <source>
        <dbReference type="SAM" id="Phobius"/>
    </source>
</evidence>
<dbReference type="Proteomes" id="UP000324701">
    <property type="component" value="Unassembled WGS sequence"/>
</dbReference>
<name>A0A5B1BXL3_MYCSI</name>
<dbReference type="RefSeq" id="WP_149651954.1">
    <property type="nucleotide sequence ID" value="NZ_VTZN01000001.1"/>
</dbReference>
<protein>
    <submittedName>
        <fullName evidence="7">DUF202 domain-containing protein</fullName>
    </submittedName>
</protein>
<dbReference type="OrthoDB" id="3701077at2"/>
<evidence type="ECO:0000313" key="7">
    <source>
        <dbReference type="EMBL" id="KAA1252133.1"/>
    </source>
</evidence>
<evidence type="ECO:0000259" key="6">
    <source>
        <dbReference type="Pfam" id="PF02656"/>
    </source>
</evidence>
<dbReference type="InterPro" id="IPR003807">
    <property type="entry name" value="DUF202"/>
</dbReference>
<keyword evidence="3 5" id="KW-1133">Transmembrane helix</keyword>
<dbReference type="AlphaFoldDB" id="A0A5B1BXL3"/>
<organism evidence="7 8">
    <name type="scientific">Mycobacterium simiae</name>
    <name type="common">Mycobacterium habana</name>
    <dbReference type="NCBI Taxonomy" id="1784"/>
    <lineage>
        <taxon>Bacteria</taxon>
        <taxon>Bacillati</taxon>
        <taxon>Actinomycetota</taxon>
        <taxon>Actinomycetes</taxon>
        <taxon>Mycobacteriales</taxon>
        <taxon>Mycobacteriaceae</taxon>
        <taxon>Mycobacterium</taxon>
        <taxon>Mycobacterium simiae complex</taxon>
    </lineage>
</organism>
<dbReference type="Pfam" id="PF02656">
    <property type="entry name" value="DUF202"/>
    <property type="match status" value="1"/>
</dbReference>
<keyword evidence="8" id="KW-1185">Reference proteome</keyword>
<dbReference type="GO" id="GO:0012505">
    <property type="term" value="C:endomembrane system"/>
    <property type="evidence" value="ECO:0007669"/>
    <property type="project" value="UniProtKB-SubCell"/>
</dbReference>
<feature type="transmembrane region" description="Helical" evidence="5">
    <location>
        <begin position="21"/>
        <end position="40"/>
    </location>
</feature>
<accession>A0A5B1BXL3</accession>
<evidence type="ECO:0000313" key="8">
    <source>
        <dbReference type="Proteomes" id="UP000324701"/>
    </source>
</evidence>